<evidence type="ECO:0000256" key="1">
    <source>
        <dbReference type="ARBA" id="ARBA00004141"/>
    </source>
</evidence>
<dbReference type="Pfam" id="PF05154">
    <property type="entry name" value="TM2"/>
    <property type="match status" value="1"/>
</dbReference>
<proteinExistence type="predicted"/>
<keyword evidence="4 5" id="KW-0472">Membrane</keyword>
<evidence type="ECO:0000256" key="4">
    <source>
        <dbReference type="ARBA" id="ARBA00023136"/>
    </source>
</evidence>
<dbReference type="RefSeq" id="WP_058355602.1">
    <property type="nucleotide sequence ID" value="NZ_CABKVG010000007.1"/>
</dbReference>
<reference evidence="7 8" key="1">
    <citation type="journal article" date="2022" name="Res Sq">
        <title>Evolution of multicellular longitudinally dividing oral cavity symbionts (Neisseriaceae).</title>
        <authorList>
            <person name="Nyongesa S."/>
            <person name="Weber P."/>
            <person name="Bernet E."/>
            <person name="Pullido F."/>
            <person name="Nieckarz M."/>
            <person name="Delaby M."/>
            <person name="Nieves C."/>
            <person name="Viehboeck T."/>
            <person name="Krause N."/>
            <person name="Rivera-Millot A."/>
            <person name="Nakamura A."/>
            <person name="Vischer N."/>
            <person name="VanNieuwenhze M."/>
            <person name="Brun Y."/>
            <person name="Cava F."/>
            <person name="Bulgheresi S."/>
            <person name="Veyrier F."/>
        </authorList>
    </citation>
    <scope>NUCLEOTIDE SEQUENCE [LARGE SCALE GENOMIC DNA]</scope>
    <source>
        <strain evidence="7 8">SN4</strain>
    </source>
</reference>
<evidence type="ECO:0000256" key="3">
    <source>
        <dbReference type="ARBA" id="ARBA00022989"/>
    </source>
</evidence>
<dbReference type="InterPro" id="IPR007829">
    <property type="entry name" value="TM2"/>
</dbReference>
<feature type="transmembrane region" description="Helical" evidence="5">
    <location>
        <begin position="101"/>
        <end position="124"/>
    </location>
</feature>
<protein>
    <submittedName>
        <fullName evidence="7">TM2 domain-containing protein</fullName>
    </submittedName>
</protein>
<evidence type="ECO:0000313" key="7">
    <source>
        <dbReference type="EMBL" id="UOO89794.1"/>
    </source>
</evidence>
<evidence type="ECO:0000313" key="8">
    <source>
        <dbReference type="Proteomes" id="UP000832011"/>
    </source>
</evidence>
<evidence type="ECO:0000256" key="5">
    <source>
        <dbReference type="SAM" id="Phobius"/>
    </source>
</evidence>
<comment type="subcellular location">
    <subcellularLocation>
        <location evidence="1">Membrane</location>
        <topology evidence="1">Multi-pass membrane protein</topology>
    </subcellularLocation>
</comment>
<accession>A0ABY4E3D8</accession>
<dbReference type="EMBL" id="CP091511">
    <property type="protein sequence ID" value="UOO89794.1"/>
    <property type="molecule type" value="Genomic_DNA"/>
</dbReference>
<dbReference type="Proteomes" id="UP000832011">
    <property type="component" value="Chromosome"/>
</dbReference>
<sequence>MQGQVLDYSIQTNEGIITTKDGQRYRFEGKEWKEATVPSRGMDVDFDVNENSCAVGVYRALKSSSNSLSFGASSSSGPKGKNKIIAGLLALFLGGYGIHKFYLGLTVSGLVYLFCNLIFIGLAVMTEEPLFFLPIFIISIFALIDTVIYLTRSDEDFQRIYVEEKKQWF</sequence>
<name>A0ABY4E3D8_9NEIS</name>
<feature type="domain" description="TM2" evidence="6">
    <location>
        <begin position="80"/>
        <end position="123"/>
    </location>
</feature>
<feature type="transmembrane region" description="Helical" evidence="5">
    <location>
        <begin position="130"/>
        <end position="150"/>
    </location>
</feature>
<keyword evidence="8" id="KW-1185">Reference proteome</keyword>
<organism evidence="7 8">
    <name type="scientific">Vitreoscilla massiliensis</name>
    <dbReference type="NCBI Taxonomy" id="1689272"/>
    <lineage>
        <taxon>Bacteria</taxon>
        <taxon>Pseudomonadati</taxon>
        <taxon>Pseudomonadota</taxon>
        <taxon>Betaproteobacteria</taxon>
        <taxon>Neisseriales</taxon>
        <taxon>Neisseriaceae</taxon>
        <taxon>Vitreoscilla</taxon>
    </lineage>
</organism>
<keyword evidence="2 5" id="KW-0812">Transmembrane</keyword>
<keyword evidence="3 5" id="KW-1133">Transmembrane helix</keyword>
<evidence type="ECO:0000259" key="6">
    <source>
        <dbReference type="Pfam" id="PF05154"/>
    </source>
</evidence>
<gene>
    <name evidence="7" type="ORF">LVJ82_02050</name>
</gene>
<evidence type="ECO:0000256" key="2">
    <source>
        <dbReference type="ARBA" id="ARBA00022692"/>
    </source>
</evidence>